<feature type="region of interest" description="Disordered" evidence="1">
    <location>
        <begin position="21"/>
        <end position="43"/>
    </location>
</feature>
<dbReference type="OrthoDB" id="7506691at2759"/>
<sequence length="97" mass="10964">MPNFKILGRLEVPFSFIPPRVPEKKGLDRRTDGRTDGQQSDPIRVPFFPFEVTLQAALRPLTLCAHNESERHASLPGMVSPPGERHKSERHASLPLR</sequence>
<evidence type="ECO:0000256" key="1">
    <source>
        <dbReference type="SAM" id="MobiDB-lite"/>
    </source>
</evidence>
<gene>
    <name evidence="2" type="ORF">EVAR_58760_1</name>
</gene>
<dbReference type="Proteomes" id="UP000299102">
    <property type="component" value="Unassembled WGS sequence"/>
</dbReference>
<keyword evidence="3" id="KW-1185">Reference proteome</keyword>
<reference evidence="2 3" key="1">
    <citation type="journal article" date="2019" name="Commun. Biol.">
        <title>The bagworm genome reveals a unique fibroin gene that provides high tensile strength.</title>
        <authorList>
            <person name="Kono N."/>
            <person name="Nakamura H."/>
            <person name="Ohtoshi R."/>
            <person name="Tomita M."/>
            <person name="Numata K."/>
            <person name="Arakawa K."/>
        </authorList>
    </citation>
    <scope>NUCLEOTIDE SEQUENCE [LARGE SCALE GENOMIC DNA]</scope>
</reference>
<evidence type="ECO:0000313" key="2">
    <source>
        <dbReference type="EMBL" id="GBP85717.1"/>
    </source>
</evidence>
<protein>
    <submittedName>
        <fullName evidence="2">Uncharacterized protein</fullName>
    </submittedName>
</protein>
<dbReference type="AlphaFoldDB" id="A0A4C1ZGI1"/>
<comment type="caution">
    <text evidence="2">The sequence shown here is derived from an EMBL/GenBank/DDBJ whole genome shotgun (WGS) entry which is preliminary data.</text>
</comment>
<evidence type="ECO:0000313" key="3">
    <source>
        <dbReference type="Proteomes" id="UP000299102"/>
    </source>
</evidence>
<organism evidence="2 3">
    <name type="scientific">Eumeta variegata</name>
    <name type="common">Bagworm moth</name>
    <name type="synonym">Eumeta japonica</name>
    <dbReference type="NCBI Taxonomy" id="151549"/>
    <lineage>
        <taxon>Eukaryota</taxon>
        <taxon>Metazoa</taxon>
        <taxon>Ecdysozoa</taxon>
        <taxon>Arthropoda</taxon>
        <taxon>Hexapoda</taxon>
        <taxon>Insecta</taxon>
        <taxon>Pterygota</taxon>
        <taxon>Neoptera</taxon>
        <taxon>Endopterygota</taxon>
        <taxon>Lepidoptera</taxon>
        <taxon>Glossata</taxon>
        <taxon>Ditrysia</taxon>
        <taxon>Tineoidea</taxon>
        <taxon>Psychidae</taxon>
        <taxon>Oiketicinae</taxon>
        <taxon>Eumeta</taxon>
    </lineage>
</organism>
<feature type="compositionally biased region" description="Basic and acidic residues" evidence="1">
    <location>
        <begin position="83"/>
        <end position="97"/>
    </location>
</feature>
<dbReference type="EMBL" id="BGZK01001754">
    <property type="protein sequence ID" value="GBP85717.1"/>
    <property type="molecule type" value="Genomic_DNA"/>
</dbReference>
<accession>A0A4C1ZGI1</accession>
<name>A0A4C1ZGI1_EUMVA</name>
<feature type="region of interest" description="Disordered" evidence="1">
    <location>
        <begin position="69"/>
        <end position="97"/>
    </location>
</feature>
<proteinExistence type="predicted"/>
<feature type="compositionally biased region" description="Basic and acidic residues" evidence="1">
    <location>
        <begin position="21"/>
        <end position="35"/>
    </location>
</feature>